<dbReference type="EMBL" id="RIBY02002201">
    <property type="protein sequence ID" value="KAH9822796.1"/>
    <property type="molecule type" value="Genomic_DNA"/>
</dbReference>
<feature type="compositionally biased region" description="Basic residues" evidence="1">
    <location>
        <begin position="519"/>
        <end position="531"/>
    </location>
</feature>
<keyword evidence="3" id="KW-1185">Reference proteome</keyword>
<feature type="compositionally biased region" description="Polar residues" evidence="1">
    <location>
        <begin position="114"/>
        <end position="124"/>
    </location>
</feature>
<feature type="region of interest" description="Disordered" evidence="1">
    <location>
        <begin position="27"/>
        <end position="299"/>
    </location>
</feature>
<name>A0A9W7SLN7_9PEZI</name>
<evidence type="ECO:0000313" key="3">
    <source>
        <dbReference type="Proteomes" id="UP001138500"/>
    </source>
</evidence>
<accession>A0A9W7SLN7</accession>
<dbReference type="AlphaFoldDB" id="A0A9W7SLN7"/>
<protein>
    <submittedName>
        <fullName evidence="2">Uncharacterized protein</fullName>
    </submittedName>
</protein>
<comment type="caution">
    <text evidence="2">The sequence shown here is derived from an EMBL/GenBank/DDBJ whole genome shotgun (WGS) entry which is preliminary data.</text>
</comment>
<organism evidence="2 3">
    <name type="scientific">Teratosphaeria destructans</name>
    <dbReference type="NCBI Taxonomy" id="418781"/>
    <lineage>
        <taxon>Eukaryota</taxon>
        <taxon>Fungi</taxon>
        <taxon>Dikarya</taxon>
        <taxon>Ascomycota</taxon>
        <taxon>Pezizomycotina</taxon>
        <taxon>Dothideomycetes</taxon>
        <taxon>Dothideomycetidae</taxon>
        <taxon>Mycosphaerellales</taxon>
        <taxon>Teratosphaeriaceae</taxon>
        <taxon>Teratosphaeria</taxon>
    </lineage>
</organism>
<evidence type="ECO:0000313" key="2">
    <source>
        <dbReference type="EMBL" id="KAH9822796.1"/>
    </source>
</evidence>
<feature type="region of interest" description="Disordered" evidence="1">
    <location>
        <begin position="469"/>
        <end position="552"/>
    </location>
</feature>
<feature type="compositionally biased region" description="Basic residues" evidence="1">
    <location>
        <begin position="362"/>
        <end position="371"/>
    </location>
</feature>
<feature type="region of interest" description="Disordered" evidence="1">
    <location>
        <begin position="357"/>
        <end position="389"/>
    </location>
</feature>
<feature type="compositionally biased region" description="Basic and acidic residues" evidence="1">
    <location>
        <begin position="101"/>
        <end position="112"/>
    </location>
</feature>
<dbReference type="OrthoDB" id="4161595at2759"/>
<proteinExistence type="predicted"/>
<evidence type="ECO:0000256" key="1">
    <source>
        <dbReference type="SAM" id="MobiDB-lite"/>
    </source>
</evidence>
<feature type="compositionally biased region" description="Polar residues" evidence="1">
    <location>
        <begin position="73"/>
        <end position="85"/>
    </location>
</feature>
<gene>
    <name evidence="2" type="ORF">Tdes44962_MAKER04629</name>
</gene>
<reference evidence="2 3" key="2">
    <citation type="journal article" date="2021" name="Curr. Genet.">
        <title>Genetic response to nitrogen starvation in the aggressive Eucalyptus foliar pathogen Teratosphaeria destructans.</title>
        <authorList>
            <person name="Havenga M."/>
            <person name="Wingfield B.D."/>
            <person name="Wingfield M.J."/>
            <person name="Dreyer L.L."/>
            <person name="Roets F."/>
            <person name="Aylward J."/>
        </authorList>
    </citation>
    <scope>NUCLEOTIDE SEQUENCE [LARGE SCALE GENOMIC DNA]</scope>
    <source>
        <strain evidence="2">CMW44962</strain>
    </source>
</reference>
<feature type="compositionally biased region" description="Low complexity" evidence="1">
    <location>
        <begin position="485"/>
        <end position="508"/>
    </location>
</feature>
<feature type="compositionally biased region" description="Acidic residues" evidence="1">
    <location>
        <begin position="285"/>
        <end position="296"/>
    </location>
</feature>
<feature type="compositionally biased region" description="Low complexity" evidence="1">
    <location>
        <begin position="144"/>
        <end position="156"/>
    </location>
</feature>
<feature type="compositionally biased region" description="Low complexity" evidence="1">
    <location>
        <begin position="377"/>
        <end position="389"/>
    </location>
</feature>
<reference evidence="2 3" key="1">
    <citation type="journal article" date="2018" name="IMA Fungus">
        <title>IMA Genome-F 10: Nine draft genome sequences of Claviceps purpurea s.lat., including C. arundinis, C. humidiphila, and C. cf. spartinae, pseudomolecules for the pitch canker pathogen Fusarium circinatum, draft genome of Davidsoniella eucalypti, Grosmannia galeiformis, Quambalaria eucalypti, and Teratosphaeria destructans.</title>
        <authorList>
            <person name="Wingfield B.D."/>
            <person name="Liu M."/>
            <person name="Nguyen H.D."/>
            <person name="Lane F.A."/>
            <person name="Morgan S.W."/>
            <person name="De Vos L."/>
            <person name="Wilken P.M."/>
            <person name="Duong T.A."/>
            <person name="Aylward J."/>
            <person name="Coetzee M.P."/>
            <person name="Dadej K."/>
            <person name="De Beer Z.W."/>
            <person name="Findlay W."/>
            <person name="Havenga M."/>
            <person name="Kolarik M."/>
            <person name="Menzies J.G."/>
            <person name="Naidoo K."/>
            <person name="Pochopski O."/>
            <person name="Shoukouhi P."/>
            <person name="Santana Q.C."/>
            <person name="Seifert K.A."/>
            <person name="Soal N."/>
            <person name="Steenkamp E.T."/>
            <person name="Tatham C.T."/>
            <person name="van der Nest M.A."/>
            <person name="Wingfield M.J."/>
        </authorList>
    </citation>
    <scope>NUCLEOTIDE SEQUENCE [LARGE SCALE GENOMIC DNA]</scope>
    <source>
        <strain evidence="2">CMW44962</strain>
    </source>
</reference>
<feature type="region of interest" description="Disordered" evidence="1">
    <location>
        <begin position="658"/>
        <end position="691"/>
    </location>
</feature>
<dbReference type="Proteomes" id="UP001138500">
    <property type="component" value="Unassembled WGS sequence"/>
</dbReference>
<sequence>MSSPQRPGAPGFLERFYIIDDSAAMADTDGTQAGPVTNDAQAKPATNNTRAKSATKKTQAKSAIKKTQTKSADNTTQAMSSTTNPQPTPRRSQRNRVATKPFEDQHKNDRQSAKRVSQELSNSDPPSPTPDRKIKKPVSKRNTNRAATPAATPAATSTGNNLASGFADDEDDAAPVDISTSEAAPTKKVKPSALETTATGNTDADTRLQFPKKRKSSALMAEDNDDDDPTRTVRFFKKRKALPGNPGDSGGQKPGSEDYAIPGSVYDPPVYKPGKGPNALTSSEPADDDEPSDDDIFVPFTGKKRTYDEADIAAAKDLLALSANNTAHLHSTTKKRKTTHETPVEAAEGVAALAAAAPAAKASRKTTRKPKTVTATNNDNANDNADASNAANNDAVEEGLKACEGHATGKGTTSIKPANAVLDEPWACANRHCSTGMTYLLRDEIPGDSNKGYGRKTISDYLGRNKKETNSLASASGAPKPPSPSSSSRACSTAATNTNPSCARTTTTPTPPWPSTPPRARRATTRARPTRRASCASSKTKRPSPSSTSDDFIAQVCGPGKDYSGVEAALCAIEDWYFVDKTITQMPPVEFLIGKMGDDEIEVDPEANYQAWLDELDQETQAANILMEAATTPVVMSIEGPAVPLPLWQPPKPVVKKADGAVTAQGPVTTAEGSVTAAEGSVTGDDAVTTE</sequence>
<feature type="compositionally biased region" description="Basic residues" evidence="1">
    <location>
        <begin position="133"/>
        <end position="143"/>
    </location>
</feature>
<feature type="compositionally biased region" description="Polar residues" evidence="1">
    <location>
        <begin position="29"/>
        <end position="48"/>
    </location>
</feature>
<feature type="compositionally biased region" description="Low complexity" evidence="1">
    <location>
        <begin position="532"/>
        <end position="551"/>
    </location>
</feature>
<feature type="compositionally biased region" description="Polar residues" evidence="1">
    <location>
        <begin position="194"/>
        <end position="203"/>
    </location>
</feature>
<feature type="compositionally biased region" description="Basic residues" evidence="1">
    <location>
        <begin position="53"/>
        <end position="68"/>
    </location>
</feature>